<protein>
    <recommendedName>
        <fullName evidence="5">Ferritin</fullName>
        <ecNumber evidence="5">1.16.3.1</ecNumber>
    </recommendedName>
</protein>
<dbReference type="InterPro" id="IPR009078">
    <property type="entry name" value="Ferritin-like_SF"/>
</dbReference>
<evidence type="ECO:0000259" key="6">
    <source>
        <dbReference type="PROSITE" id="PS50905"/>
    </source>
</evidence>
<feature type="domain" description="Ferritin-like diiron" evidence="6">
    <location>
        <begin position="6"/>
        <end position="155"/>
    </location>
</feature>
<evidence type="ECO:0000256" key="4">
    <source>
        <dbReference type="ARBA" id="ARBA00023004"/>
    </source>
</evidence>
<comment type="function">
    <text evidence="5">Stores iron in a soluble, non-toxic, readily available form. Important for iron homeostasis. Iron is taken up in the ferrous form and deposited as ferric hydroxides after oxidation.</text>
</comment>
<dbReference type="PROSITE" id="PS50905">
    <property type="entry name" value="FERRITIN_LIKE"/>
    <property type="match status" value="1"/>
</dbReference>
<reference evidence="7 8" key="1">
    <citation type="submission" date="2022-05" db="EMBL/GenBank/DDBJ databases">
        <authorList>
            <consortium name="Genoscope - CEA"/>
            <person name="William W."/>
        </authorList>
    </citation>
    <scope>NUCLEOTIDE SEQUENCE [LARGE SCALE GENOMIC DNA]</scope>
</reference>
<keyword evidence="5" id="KW-0560">Oxidoreductase</keyword>
<comment type="caution">
    <text evidence="7">The sequence shown here is derived from an EMBL/GenBank/DDBJ whole genome shotgun (WGS) entry which is preliminary data.</text>
</comment>
<dbReference type="InterPro" id="IPR012347">
    <property type="entry name" value="Ferritin-like"/>
</dbReference>
<dbReference type="EC" id="1.16.3.1" evidence="5"/>
<name>A0ABN8R742_9CNID</name>
<keyword evidence="2 5" id="KW-0409">Iron storage</keyword>
<dbReference type="Gene3D" id="1.20.1260.10">
    <property type="match status" value="1"/>
</dbReference>
<gene>
    <name evidence="7" type="ORF">PEVE_00009959</name>
</gene>
<dbReference type="PANTHER" id="PTHR11431">
    <property type="entry name" value="FERRITIN"/>
    <property type="match status" value="1"/>
</dbReference>
<evidence type="ECO:0000313" key="7">
    <source>
        <dbReference type="EMBL" id="CAH3175217.1"/>
    </source>
</evidence>
<accession>A0ABN8R742</accession>
<dbReference type="EMBL" id="CALNXI010001698">
    <property type="protein sequence ID" value="CAH3175217.1"/>
    <property type="molecule type" value="Genomic_DNA"/>
</dbReference>
<dbReference type="Pfam" id="PF00210">
    <property type="entry name" value="Ferritin"/>
    <property type="match status" value="1"/>
</dbReference>
<organism evidence="7 8">
    <name type="scientific">Porites evermanni</name>
    <dbReference type="NCBI Taxonomy" id="104178"/>
    <lineage>
        <taxon>Eukaryota</taxon>
        <taxon>Metazoa</taxon>
        <taxon>Cnidaria</taxon>
        <taxon>Anthozoa</taxon>
        <taxon>Hexacorallia</taxon>
        <taxon>Scleractinia</taxon>
        <taxon>Fungiina</taxon>
        <taxon>Poritidae</taxon>
        <taxon>Porites</taxon>
    </lineage>
</organism>
<dbReference type="Proteomes" id="UP001159427">
    <property type="component" value="Unassembled WGS sequence"/>
</dbReference>
<comment type="catalytic activity">
    <reaction evidence="5">
        <text>4 Fe(2+) + O2 + 4 H(+) = 4 Fe(3+) + 2 H2O</text>
        <dbReference type="Rhea" id="RHEA:11148"/>
        <dbReference type="ChEBI" id="CHEBI:15377"/>
        <dbReference type="ChEBI" id="CHEBI:15378"/>
        <dbReference type="ChEBI" id="CHEBI:15379"/>
        <dbReference type="ChEBI" id="CHEBI:29033"/>
        <dbReference type="ChEBI" id="CHEBI:29034"/>
        <dbReference type="EC" id="1.16.3.1"/>
    </reaction>
</comment>
<dbReference type="PANTHER" id="PTHR11431:SF75">
    <property type="entry name" value="FERRITIN"/>
    <property type="match status" value="1"/>
</dbReference>
<evidence type="ECO:0000256" key="3">
    <source>
        <dbReference type="ARBA" id="ARBA00022723"/>
    </source>
</evidence>
<keyword evidence="3 5" id="KW-0479">Metal-binding</keyword>
<keyword evidence="8" id="KW-1185">Reference proteome</keyword>
<comment type="similarity">
    <text evidence="1 5">Belongs to the ferritin family.</text>
</comment>
<evidence type="ECO:0000256" key="5">
    <source>
        <dbReference type="RuleBase" id="RU361145"/>
    </source>
</evidence>
<sequence length="177" mass="20458">MSLCRQNYHEECEAGINKQINLELYASYVYLSMAYHFDRDDVALPGFHKFMLKQSDEEREHARKLMKYQNERGGRIVLQDVKKPDKEDWGCGLEACQAALDLEKHVNQALLDLHKIADSNGDPQLQGFLESEFLEGQVESIKELSNFFNTLTRLSKDNYALGEYQFDKVTLKGNSKE</sequence>
<dbReference type="InterPro" id="IPR009040">
    <property type="entry name" value="Ferritin-like_diiron"/>
</dbReference>
<dbReference type="SUPFAM" id="SSF47240">
    <property type="entry name" value="Ferritin-like"/>
    <property type="match status" value="1"/>
</dbReference>
<dbReference type="InterPro" id="IPR008331">
    <property type="entry name" value="Ferritin_DPS_dom"/>
</dbReference>
<evidence type="ECO:0000256" key="2">
    <source>
        <dbReference type="ARBA" id="ARBA00022434"/>
    </source>
</evidence>
<dbReference type="CDD" id="cd01056">
    <property type="entry name" value="Euk_Ferritin"/>
    <property type="match status" value="1"/>
</dbReference>
<dbReference type="InterPro" id="IPR001519">
    <property type="entry name" value="Ferritin"/>
</dbReference>
<keyword evidence="4 5" id="KW-0408">Iron</keyword>
<proteinExistence type="inferred from homology"/>
<evidence type="ECO:0000313" key="8">
    <source>
        <dbReference type="Proteomes" id="UP001159427"/>
    </source>
</evidence>
<evidence type="ECO:0000256" key="1">
    <source>
        <dbReference type="ARBA" id="ARBA00007513"/>
    </source>
</evidence>